<dbReference type="GO" id="GO:0003677">
    <property type="term" value="F:DNA binding"/>
    <property type="evidence" value="ECO:0007669"/>
    <property type="project" value="UniProtKB-KW"/>
</dbReference>
<dbReference type="PANTHER" id="PTHR31668:SF28">
    <property type="entry name" value="ZN(II)2CYS6 TRANSCRIPTION FACTOR (EUROFUNG)"/>
    <property type="match status" value="1"/>
</dbReference>
<protein>
    <recommendedName>
        <fullName evidence="7">Zn(2)-C6 fungal-type domain-containing protein</fullName>
    </recommendedName>
</protein>
<evidence type="ECO:0000256" key="5">
    <source>
        <dbReference type="ARBA" id="ARBA00023242"/>
    </source>
</evidence>
<dbReference type="VEuPathDB" id="FungiDB:ASPVEDRAFT_870133"/>
<keyword evidence="2" id="KW-0805">Transcription regulation</keyword>
<name>A0A1L9PWJ6_ASPVE</name>
<feature type="region of interest" description="Disordered" evidence="6">
    <location>
        <begin position="67"/>
        <end position="92"/>
    </location>
</feature>
<keyword evidence="4" id="KW-0804">Transcription</keyword>
<accession>A0A1L9PWJ6</accession>
<evidence type="ECO:0000256" key="1">
    <source>
        <dbReference type="ARBA" id="ARBA00022723"/>
    </source>
</evidence>
<feature type="domain" description="Zn(2)-C6 fungal-type" evidence="7">
    <location>
        <begin position="18"/>
        <end position="47"/>
    </location>
</feature>
<dbReference type="InterPro" id="IPR036864">
    <property type="entry name" value="Zn2-C6_fun-type_DNA-bd_sf"/>
</dbReference>
<dbReference type="InterPro" id="IPR007219">
    <property type="entry name" value="XnlR_reg_dom"/>
</dbReference>
<dbReference type="GeneID" id="63733470"/>
<dbReference type="EMBL" id="KV878133">
    <property type="protein sequence ID" value="OJJ05835.1"/>
    <property type="molecule type" value="Genomic_DNA"/>
</dbReference>
<evidence type="ECO:0000313" key="8">
    <source>
        <dbReference type="EMBL" id="OJJ05835.1"/>
    </source>
</evidence>
<dbReference type="PANTHER" id="PTHR31668">
    <property type="entry name" value="GLUCOSE TRANSPORT TRANSCRIPTION REGULATOR RGT1-RELATED-RELATED"/>
    <property type="match status" value="1"/>
</dbReference>
<feature type="compositionally biased region" description="Polar residues" evidence="6">
    <location>
        <begin position="507"/>
        <end position="526"/>
    </location>
</feature>
<dbReference type="CDD" id="cd12148">
    <property type="entry name" value="fungal_TF_MHR"/>
    <property type="match status" value="1"/>
</dbReference>
<dbReference type="Gene3D" id="4.10.240.10">
    <property type="entry name" value="Zn(2)-C6 fungal-type DNA-binding domain"/>
    <property type="match status" value="1"/>
</dbReference>
<dbReference type="GO" id="GO:0000981">
    <property type="term" value="F:DNA-binding transcription factor activity, RNA polymerase II-specific"/>
    <property type="evidence" value="ECO:0007669"/>
    <property type="project" value="InterPro"/>
</dbReference>
<evidence type="ECO:0000256" key="3">
    <source>
        <dbReference type="ARBA" id="ARBA00023125"/>
    </source>
</evidence>
<dbReference type="Pfam" id="PF00172">
    <property type="entry name" value="Zn_clus"/>
    <property type="match status" value="1"/>
</dbReference>
<dbReference type="RefSeq" id="XP_040671597.1">
    <property type="nucleotide sequence ID" value="XM_040817959.1"/>
</dbReference>
<sequence>MIRRGATNPSRACLTRQACDGCKVRKVRCGGGNPCKPCLNARIQCSYNRTQQTRGPQKLRAATRHLIEQSQRNNRRGRPTSPEHNEGTSGSARLPANALVSLLYIYHVRMYPVWPIVHVESLIAALQADCEGQDYETKALATGLAAATVAQLRLGENFISDQSITANALAAECLETRRAFDYRSRVNLNNIRTAFFLHVYYENQEPGGSESILYLREAITMAQLMYLHREASYNGLSVEEQQIRRRVLWLLFVTERGVCILHKLPVVLKTDTAMPEIDANDEPQVLPAFLKLLALFRLFEQTRMFNIVEDYHLGLKPSISPVKTPDTTFDEILQDRFRDGAGALDLASDVQRADLCVTRHWMRILTWKALSTNSGGSSHVGELHNSPTFPLLVAKDLISVVCRLPRTALQAHGLGMQMKLHEIANSLVDAVTTMPMLTQTSKWDQESRPSSLLSHLHSLLSAFTDGGNNALVDMLYRKMAHAHSVVSSTIPPLLTCIRPVQNRSCESQSTSRVQGTVSTTWEGGSSANDAADTNAANWLRDGAPGGSGHEVNQTSPRAPGGTTDAATASVPLDFTDQQFDNPWSYLQSSYDPLMYPPPQDFGTNASGLSVPAISGSLDIRSLDTVLNNVIFDTSHNQLPLGPYFPIANVPGDGHPQVNI</sequence>
<organism evidence="8 9">
    <name type="scientific">Aspergillus versicolor CBS 583.65</name>
    <dbReference type="NCBI Taxonomy" id="1036611"/>
    <lineage>
        <taxon>Eukaryota</taxon>
        <taxon>Fungi</taxon>
        <taxon>Dikarya</taxon>
        <taxon>Ascomycota</taxon>
        <taxon>Pezizomycotina</taxon>
        <taxon>Eurotiomycetes</taxon>
        <taxon>Eurotiomycetidae</taxon>
        <taxon>Eurotiales</taxon>
        <taxon>Aspergillaceae</taxon>
        <taxon>Aspergillus</taxon>
        <taxon>Aspergillus subgen. Nidulantes</taxon>
    </lineage>
</organism>
<dbReference type="SMART" id="SM00066">
    <property type="entry name" value="GAL4"/>
    <property type="match status" value="1"/>
</dbReference>
<keyword evidence="1" id="KW-0479">Metal-binding</keyword>
<dbReference type="OrthoDB" id="2740448at2759"/>
<proteinExistence type="predicted"/>
<dbReference type="AlphaFoldDB" id="A0A1L9PWJ6"/>
<dbReference type="GO" id="GO:0006351">
    <property type="term" value="P:DNA-templated transcription"/>
    <property type="evidence" value="ECO:0007669"/>
    <property type="project" value="InterPro"/>
</dbReference>
<dbReference type="PROSITE" id="PS50048">
    <property type="entry name" value="ZN2_CY6_FUNGAL_2"/>
    <property type="match status" value="1"/>
</dbReference>
<dbReference type="PROSITE" id="PS00463">
    <property type="entry name" value="ZN2_CY6_FUNGAL_1"/>
    <property type="match status" value="1"/>
</dbReference>
<dbReference type="InterPro" id="IPR050797">
    <property type="entry name" value="Carb_Metab_Trans_Reg"/>
</dbReference>
<keyword evidence="3" id="KW-0238">DNA-binding</keyword>
<gene>
    <name evidence="8" type="ORF">ASPVEDRAFT_870133</name>
</gene>
<evidence type="ECO:0000259" key="7">
    <source>
        <dbReference type="PROSITE" id="PS50048"/>
    </source>
</evidence>
<feature type="compositionally biased region" description="Low complexity" evidence="6">
    <location>
        <begin position="527"/>
        <end position="537"/>
    </location>
</feature>
<evidence type="ECO:0000256" key="2">
    <source>
        <dbReference type="ARBA" id="ARBA00023015"/>
    </source>
</evidence>
<evidence type="ECO:0000313" key="9">
    <source>
        <dbReference type="Proteomes" id="UP000184073"/>
    </source>
</evidence>
<reference evidence="9" key="1">
    <citation type="journal article" date="2017" name="Genome Biol.">
        <title>Comparative genomics reveals high biological diversity and specific adaptations in the industrially and medically important fungal genus Aspergillus.</title>
        <authorList>
            <person name="de Vries R.P."/>
            <person name="Riley R."/>
            <person name="Wiebenga A."/>
            <person name="Aguilar-Osorio G."/>
            <person name="Amillis S."/>
            <person name="Uchima C.A."/>
            <person name="Anderluh G."/>
            <person name="Asadollahi M."/>
            <person name="Askin M."/>
            <person name="Barry K."/>
            <person name="Battaglia E."/>
            <person name="Bayram O."/>
            <person name="Benocci T."/>
            <person name="Braus-Stromeyer S.A."/>
            <person name="Caldana C."/>
            <person name="Canovas D."/>
            <person name="Cerqueira G.C."/>
            <person name="Chen F."/>
            <person name="Chen W."/>
            <person name="Choi C."/>
            <person name="Clum A."/>
            <person name="Dos Santos R.A."/>
            <person name="Damasio A.R."/>
            <person name="Diallinas G."/>
            <person name="Emri T."/>
            <person name="Fekete E."/>
            <person name="Flipphi M."/>
            <person name="Freyberg S."/>
            <person name="Gallo A."/>
            <person name="Gournas C."/>
            <person name="Habgood R."/>
            <person name="Hainaut M."/>
            <person name="Harispe M.L."/>
            <person name="Henrissat B."/>
            <person name="Hilden K.S."/>
            <person name="Hope R."/>
            <person name="Hossain A."/>
            <person name="Karabika E."/>
            <person name="Karaffa L."/>
            <person name="Karanyi Z."/>
            <person name="Krasevec N."/>
            <person name="Kuo A."/>
            <person name="Kusch H."/>
            <person name="LaButti K."/>
            <person name="Lagendijk E.L."/>
            <person name="Lapidus A."/>
            <person name="Levasseur A."/>
            <person name="Lindquist E."/>
            <person name="Lipzen A."/>
            <person name="Logrieco A.F."/>
            <person name="MacCabe A."/>
            <person name="Maekelae M.R."/>
            <person name="Malavazi I."/>
            <person name="Melin P."/>
            <person name="Meyer V."/>
            <person name="Mielnichuk N."/>
            <person name="Miskei M."/>
            <person name="Molnar A.P."/>
            <person name="Mule G."/>
            <person name="Ngan C.Y."/>
            <person name="Orejas M."/>
            <person name="Orosz E."/>
            <person name="Ouedraogo J.P."/>
            <person name="Overkamp K.M."/>
            <person name="Park H.-S."/>
            <person name="Perrone G."/>
            <person name="Piumi F."/>
            <person name="Punt P.J."/>
            <person name="Ram A.F."/>
            <person name="Ramon A."/>
            <person name="Rauscher S."/>
            <person name="Record E."/>
            <person name="Riano-Pachon D.M."/>
            <person name="Robert V."/>
            <person name="Roehrig J."/>
            <person name="Ruller R."/>
            <person name="Salamov A."/>
            <person name="Salih N.S."/>
            <person name="Samson R.A."/>
            <person name="Sandor E."/>
            <person name="Sanguinetti M."/>
            <person name="Schuetze T."/>
            <person name="Sepcic K."/>
            <person name="Shelest E."/>
            <person name="Sherlock G."/>
            <person name="Sophianopoulou V."/>
            <person name="Squina F.M."/>
            <person name="Sun H."/>
            <person name="Susca A."/>
            <person name="Todd R.B."/>
            <person name="Tsang A."/>
            <person name="Unkles S.E."/>
            <person name="van de Wiele N."/>
            <person name="van Rossen-Uffink D."/>
            <person name="Oliveira J.V."/>
            <person name="Vesth T.C."/>
            <person name="Visser J."/>
            <person name="Yu J.-H."/>
            <person name="Zhou M."/>
            <person name="Andersen M.R."/>
            <person name="Archer D.B."/>
            <person name="Baker S.E."/>
            <person name="Benoit I."/>
            <person name="Brakhage A.A."/>
            <person name="Braus G.H."/>
            <person name="Fischer R."/>
            <person name="Frisvad J.C."/>
            <person name="Goldman G.H."/>
            <person name="Houbraken J."/>
            <person name="Oakley B."/>
            <person name="Pocsi I."/>
            <person name="Scazzocchio C."/>
            <person name="Seiboth B."/>
            <person name="vanKuyk P.A."/>
            <person name="Wortman J."/>
            <person name="Dyer P.S."/>
            <person name="Grigoriev I.V."/>
        </authorList>
    </citation>
    <scope>NUCLEOTIDE SEQUENCE [LARGE SCALE GENOMIC DNA]</scope>
    <source>
        <strain evidence="9">CBS 583.65</strain>
    </source>
</reference>
<dbReference type="Proteomes" id="UP000184073">
    <property type="component" value="Unassembled WGS sequence"/>
</dbReference>
<dbReference type="Pfam" id="PF04082">
    <property type="entry name" value="Fungal_trans"/>
    <property type="match status" value="1"/>
</dbReference>
<feature type="region of interest" description="Disordered" evidence="6">
    <location>
        <begin position="507"/>
        <end position="565"/>
    </location>
</feature>
<evidence type="ECO:0000256" key="6">
    <source>
        <dbReference type="SAM" id="MobiDB-lite"/>
    </source>
</evidence>
<dbReference type="GO" id="GO:0008270">
    <property type="term" value="F:zinc ion binding"/>
    <property type="evidence" value="ECO:0007669"/>
    <property type="project" value="InterPro"/>
</dbReference>
<dbReference type="SUPFAM" id="SSF57701">
    <property type="entry name" value="Zn2/Cys6 DNA-binding domain"/>
    <property type="match status" value="1"/>
</dbReference>
<keyword evidence="5" id="KW-0539">Nucleus</keyword>
<dbReference type="CDD" id="cd00067">
    <property type="entry name" value="GAL4"/>
    <property type="match status" value="1"/>
</dbReference>
<evidence type="ECO:0000256" key="4">
    <source>
        <dbReference type="ARBA" id="ARBA00023163"/>
    </source>
</evidence>
<dbReference type="InterPro" id="IPR001138">
    <property type="entry name" value="Zn2Cys6_DnaBD"/>
</dbReference>
<keyword evidence="9" id="KW-1185">Reference proteome</keyword>